<dbReference type="eggNOG" id="COG3592">
    <property type="taxonomic scope" value="Bacteria"/>
</dbReference>
<gene>
    <name evidence="2" type="ORF">NIASO_05560</name>
</gene>
<dbReference type="Gene3D" id="3.30.300.20">
    <property type="match status" value="1"/>
</dbReference>
<accession>W0EZ13</accession>
<dbReference type="EMBL" id="CP007035">
    <property type="protein sequence ID" value="AHF14793.1"/>
    <property type="molecule type" value="Genomic_DNA"/>
</dbReference>
<dbReference type="AlphaFoldDB" id="W0EZ13"/>
<dbReference type="PANTHER" id="PTHR39624">
    <property type="entry name" value="PROTEIN INVOLVED IN RIMO-MEDIATED BETA-METHYLTHIOLATION OF RIBOSOMAL PROTEIN S12 YCAO"/>
    <property type="match status" value="1"/>
</dbReference>
<evidence type="ECO:0000259" key="1">
    <source>
        <dbReference type="Pfam" id="PF06902"/>
    </source>
</evidence>
<evidence type="ECO:0000313" key="2">
    <source>
        <dbReference type="EMBL" id="AHF14793.1"/>
    </source>
</evidence>
<evidence type="ECO:0000313" key="3">
    <source>
        <dbReference type="Proteomes" id="UP000003586"/>
    </source>
</evidence>
<dbReference type="HOGENOM" id="CLU_1293218_0_0_10"/>
<feature type="domain" description="Divergent 4Fe-4S mono-cluster" evidence="1">
    <location>
        <begin position="148"/>
        <end position="210"/>
    </location>
</feature>
<dbReference type="STRING" id="929713.NIASO_05560"/>
<dbReference type="OrthoDB" id="9791538at2"/>
<proteinExistence type="predicted"/>
<dbReference type="InterPro" id="IPR015946">
    <property type="entry name" value="KH_dom-like_a/b"/>
</dbReference>
<dbReference type="Pfam" id="PF06902">
    <property type="entry name" value="Fer4_19"/>
    <property type="match status" value="1"/>
</dbReference>
<dbReference type="Proteomes" id="UP000003586">
    <property type="component" value="Chromosome"/>
</dbReference>
<protein>
    <recommendedName>
        <fullName evidence="1">Divergent 4Fe-4S mono-cluster domain-containing protein</fullName>
    </recommendedName>
</protein>
<sequence>MKYQLEKPVNAGIGSAKYQCTITWRNGSFIADEPESKGGRDLGPDPFTLLLASLASCTLITLKMYIERKGWAITEIKVNTNLYQEIKEGKIVTVIDRDLYFTEAVPDEQKVRLQEIAKACPISKILENDIRVRTFMKKDGPEEKKILYRNDDITVVWKPGLCAHATRCWKELPQVFDPKVKKWINVDGAPADRIREQVARCPSGALSIVEAGS</sequence>
<dbReference type="Pfam" id="PF02566">
    <property type="entry name" value="OsmC"/>
    <property type="match status" value="1"/>
</dbReference>
<reference evidence="2 3" key="1">
    <citation type="submission" date="2013-12" db="EMBL/GenBank/DDBJ databases">
        <authorList>
            <consortium name="DOE Joint Genome Institute"/>
            <person name="Eisen J."/>
            <person name="Huntemann M."/>
            <person name="Han J."/>
            <person name="Chen A."/>
            <person name="Kyrpides N."/>
            <person name="Mavromatis K."/>
            <person name="Markowitz V."/>
            <person name="Palaniappan K."/>
            <person name="Ivanova N."/>
            <person name="Schaumberg A."/>
            <person name="Pati A."/>
            <person name="Liolios K."/>
            <person name="Nordberg H.P."/>
            <person name="Cantor M.N."/>
            <person name="Hua S.X."/>
            <person name="Woyke T."/>
        </authorList>
    </citation>
    <scope>NUCLEOTIDE SEQUENCE [LARGE SCALE GENOMIC DNA]</scope>
    <source>
        <strain evidence="3">DSM 19437</strain>
    </source>
</reference>
<dbReference type="SUPFAM" id="SSF82784">
    <property type="entry name" value="OsmC-like"/>
    <property type="match status" value="1"/>
</dbReference>
<dbReference type="InterPro" id="IPR010693">
    <property type="entry name" value="Divergent_4Fe-4S_mono-cluster"/>
</dbReference>
<dbReference type="InterPro" id="IPR003718">
    <property type="entry name" value="OsmC/Ohr_fam"/>
</dbReference>
<dbReference type="RefSeq" id="WP_008582932.1">
    <property type="nucleotide sequence ID" value="NZ_CP007035.1"/>
</dbReference>
<dbReference type="InterPro" id="IPR036102">
    <property type="entry name" value="OsmC/Ohrsf"/>
</dbReference>
<organism evidence="2 3">
    <name type="scientific">Niabella soli DSM 19437</name>
    <dbReference type="NCBI Taxonomy" id="929713"/>
    <lineage>
        <taxon>Bacteria</taxon>
        <taxon>Pseudomonadati</taxon>
        <taxon>Bacteroidota</taxon>
        <taxon>Chitinophagia</taxon>
        <taxon>Chitinophagales</taxon>
        <taxon>Chitinophagaceae</taxon>
        <taxon>Niabella</taxon>
    </lineage>
</organism>
<name>W0EZ13_9BACT</name>
<dbReference type="eggNOG" id="COG1765">
    <property type="taxonomic scope" value="Bacteria"/>
</dbReference>
<dbReference type="PANTHER" id="PTHR39624:SF2">
    <property type="entry name" value="OSMC-LIKE PROTEIN"/>
    <property type="match status" value="1"/>
</dbReference>
<keyword evidence="3" id="KW-1185">Reference proteome</keyword>
<dbReference type="KEGG" id="nso:NIASO_05560"/>